<keyword evidence="1" id="KW-0732">Signal</keyword>
<evidence type="ECO:0000256" key="1">
    <source>
        <dbReference type="SAM" id="SignalP"/>
    </source>
</evidence>
<comment type="caution">
    <text evidence="2">The sequence shown here is derived from an EMBL/GenBank/DDBJ whole genome shotgun (WGS) entry which is preliminary data.</text>
</comment>
<reference evidence="2 3" key="1">
    <citation type="journal article" date="2015" name="Stand. Genomic Sci.">
        <title>Genomic Encyclopedia of Bacterial and Archaeal Type Strains, Phase III: the genomes of soil and plant-associated and newly described type strains.</title>
        <authorList>
            <person name="Whitman W.B."/>
            <person name="Woyke T."/>
            <person name="Klenk H.P."/>
            <person name="Zhou Y."/>
            <person name="Lilburn T.G."/>
            <person name="Beck B.J."/>
            <person name="De Vos P."/>
            <person name="Vandamme P."/>
            <person name="Eisen J.A."/>
            <person name="Garrity G."/>
            <person name="Hugenholtz P."/>
            <person name="Kyrpides N.C."/>
        </authorList>
    </citation>
    <scope>NUCLEOTIDE SEQUENCE [LARGE SCALE GENOMIC DNA]</scope>
    <source>
        <strain evidence="2 3">VKM Ac-2538</strain>
    </source>
</reference>
<gene>
    <name evidence="2" type="ORF">EV644_12083</name>
</gene>
<evidence type="ECO:0000313" key="2">
    <source>
        <dbReference type="EMBL" id="TCO14459.1"/>
    </source>
</evidence>
<dbReference type="Proteomes" id="UP000295818">
    <property type="component" value="Unassembled WGS sequence"/>
</dbReference>
<feature type="chain" id="PRO_5045817321" description="ATP/GTP-binding protein" evidence="1">
    <location>
        <begin position="27"/>
        <end position="323"/>
    </location>
</feature>
<accession>A0ABY2BBM3</accession>
<evidence type="ECO:0000313" key="3">
    <source>
        <dbReference type="Proteomes" id="UP000295818"/>
    </source>
</evidence>
<name>A0ABY2BBM3_9ACTN</name>
<evidence type="ECO:0008006" key="4">
    <source>
        <dbReference type="Google" id="ProtNLM"/>
    </source>
</evidence>
<proteinExistence type="predicted"/>
<sequence length="323" mass="34595">MLTLFARVLMVSAFLLALAPSPLAVAGTSEDPVLVEQCSTVTSICTYYLESVVNLDGSETKKAGAAGKRVCEFGGAAQACTSALGNWSNGQQCYLQRLEPQPLFSDPAWQGHTDGAVWACVREQGYDEGRHLVTRWVWLPGAPDTVVADPVTLAYQAIPEMQLAPPQVKSAPGVGQVGLVNMPVWLWVVRSENTWGPIEREASVPGLTVTARAQVKAINWNMGDGKTIRCEGAGTAYSKAMGVKDSPDCGHRYRKTSREQTGCKYKVTATAEWDITWQSTLGDTGQIAMTQQASTQMQIGEAIPVLVDPDGDQASQPSQSAGC</sequence>
<protein>
    <recommendedName>
        <fullName evidence="4">ATP/GTP-binding protein</fullName>
    </recommendedName>
</protein>
<dbReference type="EMBL" id="SLWM01000020">
    <property type="protein sequence ID" value="TCO14459.1"/>
    <property type="molecule type" value="Genomic_DNA"/>
</dbReference>
<dbReference type="RefSeq" id="WP_132194212.1">
    <property type="nucleotide sequence ID" value="NZ_SLWM01000020.1"/>
</dbReference>
<keyword evidence="3" id="KW-1185">Reference proteome</keyword>
<organism evidence="2 3">
    <name type="scientific">Kribbella orskensis</name>
    <dbReference type="NCBI Taxonomy" id="2512216"/>
    <lineage>
        <taxon>Bacteria</taxon>
        <taxon>Bacillati</taxon>
        <taxon>Actinomycetota</taxon>
        <taxon>Actinomycetes</taxon>
        <taxon>Propionibacteriales</taxon>
        <taxon>Kribbellaceae</taxon>
        <taxon>Kribbella</taxon>
    </lineage>
</organism>
<feature type="signal peptide" evidence="1">
    <location>
        <begin position="1"/>
        <end position="26"/>
    </location>
</feature>